<evidence type="ECO:0000313" key="3">
    <source>
        <dbReference type="Proteomes" id="UP001530293"/>
    </source>
</evidence>
<dbReference type="AlphaFoldDB" id="A0ABD3M3B8"/>
<protein>
    <submittedName>
        <fullName evidence="2">Uncharacterized protein</fullName>
    </submittedName>
</protein>
<organism evidence="2 3">
    <name type="scientific">Discostella pseudostelligera</name>
    <dbReference type="NCBI Taxonomy" id="259834"/>
    <lineage>
        <taxon>Eukaryota</taxon>
        <taxon>Sar</taxon>
        <taxon>Stramenopiles</taxon>
        <taxon>Ochrophyta</taxon>
        <taxon>Bacillariophyta</taxon>
        <taxon>Coscinodiscophyceae</taxon>
        <taxon>Thalassiosirophycidae</taxon>
        <taxon>Stephanodiscales</taxon>
        <taxon>Stephanodiscaceae</taxon>
        <taxon>Discostella</taxon>
    </lineage>
</organism>
<feature type="transmembrane region" description="Helical" evidence="1">
    <location>
        <begin position="12"/>
        <end position="34"/>
    </location>
</feature>
<dbReference type="Pfam" id="PF04724">
    <property type="entry name" value="Glyco_transf_17"/>
    <property type="match status" value="1"/>
</dbReference>
<evidence type="ECO:0000256" key="1">
    <source>
        <dbReference type="SAM" id="Phobius"/>
    </source>
</evidence>
<dbReference type="PANTHER" id="PTHR12224:SF0">
    <property type="entry name" value="BETA-1,4-MANNOSYL-GLYCOPROTEIN 4-BETA-N-ACETYLGLUCOSAMINYLTRANSFERASE"/>
    <property type="match status" value="1"/>
</dbReference>
<comment type="caution">
    <text evidence="2">The sequence shown here is derived from an EMBL/GenBank/DDBJ whole genome shotgun (WGS) entry which is preliminary data.</text>
</comment>
<gene>
    <name evidence="2" type="ORF">ACHAWU_004321</name>
</gene>
<dbReference type="EMBL" id="JALLBG020000229">
    <property type="protein sequence ID" value="KAL3758478.1"/>
    <property type="molecule type" value="Genomic_DNA"/>
</dbReference>
<reference evidence="2 3" key="1">
    <citation type="submission" date="2024-10" db="EMBL/GenBank/DDBJ databases">
        <title>Updated reference genomes for cyclostephanoid diatoms.</title>
        <authorList>
            <person name="Roberts W.R."/>
            <person name="Alverson A.J."/>
        </authorList>
    </citation>
    <scope>NUCLEOTIDE SEQUENCE [LARGE SCALE GENOMIC DNA]</scope>
    <source>
        <strain evidence="2 3">AJA232-27</strain>
    </source>
</reference>
<dbReference type="InterPro" id="IPR006813">
    <property type="entry name" value="Glyco_trans_17"/>
</dbReference>
<keyword evidence="1" id="KW-1133">Transmembrane helix</keyword>
<proteinExistence type="predicted"/>
<name>A0ABD3M3B8_9STRA</name>
<dbReference type="PANTHER" id="PTHR12224">
    <property type="entry name" value="BETA-1,4-MANNOSYL-GLYCOPROTEIN BETA-1,4-N-ACETYLGLUCOSAMINYL-TRANSFERASE"/>
    <property type="match status" value="1"/>
</dbReference>
<dbReference type="Proteomes" id="UP001530293">
    <property type="component" value="Unassembled WGS sequence"/>
</dbReference>
<keyword evidence="1" id="KW-0472">Membrane</keyword>
<keyword evidence="3" id="KW-1185">Reference proteome</keyword>
<keyword evidence="1" id="KW-0812">Transmembrane</keyword>
<sequence>MPMDGARLMRDRLSFIQNTLAIAITAFSIGQIFLHHSIDYSSNQSTHHTAHLRVPTVKFDALMLPPTIDGSERLLLENAMKKRSVWDDNIDPEIEEKRCRRYFTYINDTKLNTNYKAKKRRRVFLGSLIADDSWHALGALAMETYGIYTAVAFVESNRTQTGTPRELRFVKGTDEHNILTGSNLFGPNTPVLIEHFSYEGEIDGGGLIREHMQRHMILNMWKKAGMAPDDIGVLTDADETPTRDFLRAVQMCDMPQFDPEKQDCHTAKVIVASMVFEGSPECMTTTRKWMHPDMILGKCIEGIGDDQFKLNDMQRQRKFAWRKKQYTLKLGNYSGWPEEKKTFPLWNAADFRRDQGGHEIYFEQVDYLRWGMGHTGYHFHNYFDSTDQLRNKYMTYGHPIAGVDQMSVSEIHPDLDLMVDCVLGRSSTNNKHTTLSTQLKDFEGRVPIAYGFDEYVVARHNELKMILTEDAKVNNSTWHDTERSKDWYEKIPP</sequence>
<evidence type="ECO:0000313" key="2">
    <source>
        <dbReference type="EMBL" id="KAL3758478.1"/>
    </source>
</evidence>
<accession>A0ABD3M3B8</accession>